<dbReference type="GO" id="GO:0000160">
    <property type="term" value="P:phosphorelay signal transduction system"/>
    <property type="evidence" value="ECO:0007669"/>
    <property type="project" value="InterPro"/>
</dbReference>
<dbReference type="Proteomes" id="UP000008809">
    <property type="component" value="Chromosome"/>
</dbReference>
<dbReference type="Gene3D" id="1.20.120.160">
    <property type="entry name" value="HPT domain"/>
    <property type="match status" value="1"/>
</dbReference>
<evidence type="ECO:0000313" key="2">
    <source>
        <dbReference type="Proteomes" id="UP000008809"/>
    </source>
</evidence>
<sequence>MASSQAQSAQDAEFARRLARIRARFITKLDDTIRSIDGTAKSMPCALTDSAAAVARAYRQIHDVCGIASTVGLTEAGLSARALDSLLIDPFRAQRGLTDDELAQLKDGLTALWTAALADISYETVQE</sequence>
<protein>
    <submittedName>
        <fullName evidence="1">Uncharacterized protein</fullName>
    </submittedName>
</protein>
<evidence type="ECO:0000313" key="1">
    <source>
        <dbReference type="EMBL" id="ABD08805.1"/>
    </source>
</evidence>
<dbReference type="RefSeq" id="WP_011442989.1">
    <property type="nucleotide sequence ID" value="NC_007778.1"/>
</dbReference>
<dbReference type="EMBL" id="CP000250">
    <property type="protein sequence ID" value="ABD08805.1"/>
    <property type="molecule type" value="Genomic_DNA"/>
</dbReference>
<dbReference type="AlphaFoldDB" id="Q2ISK5"/>
<dbReference type="STRING" id="316058.RPB_4112"/>
<dbReference type="eggNOG" id="ENOG5034A95">
    <property type="taxonomic scope" value="Bacteria"/>
</dbReference>
<dbReference type="SUPFAM" id="SSF47226">
    <property type="entry name" value="Histidine-containing phosphotransfer domain, HPT domain"/>
    <property type="match status" value="1"/>
</dbReference>
<proteinExistence type="predicted"/>
<organism evidence="1 2">
    <name type="scientific">Rhodopseudomonas palustris (strain HaA2)</name>
    <dbReference type="NCBI Taxonomy" id="316058"/>
    <lineage>
        <taxon>Bacteria</taxon>
        <taxon>Pseudomonadati</taxon>
        <taxon>Pseudomonadota</taxon>
        <taxon>Alphaproteobacteria</taxon>
        <taxon>Hyphomicrobiales</taxon>
        <taxon>Nitrobacteraceae</taxon>
        <taxon>Rhodopseudomonas</taxon>
    </lineage>
</organism>
<accession>Q2ISK5</accession>
<dbReference type="OrthoDB" id="9988744at2"/>
<dbReference type="HOGENOM" id="CLU_1968858_0_0_5"/>
<dbReference type="KEGG" id="rpb:RPB_4112"/>
<gene>
    <name evidence="1" type="ordered locus">RPB_4112</name>
</gene>
<reference evidence="1 2" key="1">
    <citation type="submission" date="2006-01" db="EMBL/GenBank/DDBJ databases">
        <title>Complete sequence of Rhodopseudomonas palustris HaA2.</title>
        <authorList>
            <consortium name="US DOE Joint Genome Institute"/>
            <person name="Copeland A."/>
            <person name="Lucas S."/>
            <person name="Lapidus A."/>
            <person name="Barry K."/>
            <person name="Detter J.C."/>
            <person name="Glavina T."/>
            <person name="Hammon N."/>
            <person name="Israni S."/>
            <person name="Pitluck S."/>
            <person name="Chain P."/>
            <person name="Malfatti S."/>
            <person name="Shin M."/>
            <person name="Vergez L."/>
            <person name="Schmutz J."/>
            <person name="Larimer F."/>
            <person name="Land M."/>
            <person name="Hauser L."/>
            <person name="Pelletier D.A."/>
            <person name="Kyrpides N."/>
            <person name="Anderson I."/>
            <person name="Oda Y."/>
            <person name="Harwood C.S."/>
            <person name="Richardson P."/>
        </authorList>
    </citation>
    <scope>NUCLEOTIDE SEQUENCE [LARGE SCALE GENOMIC DNA]</scope>
    <source>
        <strain evidence="1 2">HaA2</strain>
    </source>
</reference>
<dbReference type="InterPro" id="IPR036641">
    <property type="entry name" value="HPT_dom_sf"/>
</dbReference>
<keyword evidence="2" id="KW-1185">Reference proteome</keyword>
<name>Q2ISK5_RHOP2</name>